<organism evidence="6 7">
    <name type="scientific">Actinia tenebrosa</name>
    <name type="common">Australian red waratah sea anemone</name>
    <dbReference type="NCBI Taxonomy" id="6105"/>
    <lineage>
        <taxon>Eukaryota</taxon>
        <taxon>Metazoa</taxon>
        <taxon>Cnidaria</taxon>
        <taxon>Anthozoa</taxon>
        <taxon>Hexacorallia</taxon>
        <taxon>Actiniaria</taxon>
        <taxon>Actiniidae</taxon>
        <taxon>Actinia</taxon>
    </lineage>
</organism>
<evidence type="ECO:0000259" key="5">
    <source>
        <dbReference type="PROSITE" id="PS51392"/>
    </source>
</evidence>
<dbReference type="Gene3D" id="1.20.1440.180">
    <property type="entry name" value="KEN domain"/>
    <property type="match status" value="1"/>
</dbReference>
<dbReference type="GO" id="GO:0006397">
    <property type="term" value="P:mRNA processing"/>
    <property type="evidence" value="ECO:0007669"/>
    <property type="project" value="InterPro"/>
</dbReference>
<dbReference type="GeneID" id="116307998"/>
<sequence length="440" mass="50591">MEPIDLDRHPVLIEPWKSVSKTHERYLAKVARHLESEHVESYWYHKDHLAFGSFGAVFAGINEKDGREVAIKRIEKIRMQRPEDKREIKHLTALADCEQVVRYLCFYEDKHFSYIVLELMEGNVEQFLNTAIQMETKVSLCQDIVQGLKFLHDQNILHRDLKATNILYKTTPKLCLKIADFGLSRRMDTNSSSTSVYGSNVGTRCWIAPEVLTSKKPHSKSSDVFACGLLLHYILSAKTHPFAPRIGALQHEIEVNIQNDNMEGWDDSLCPEAADLLKAMLDGDKSKRPSADKALDHLFFWAKKKKLDLLVAVGNQPEFESPRAKRPPPLTLVETDLETSFGTIVKYGDWNDPGYVHMPAIYTKMTTRRTYQTNPVVELVRFIRNANAHVTALPKPIRDQLLKDFVFFEYFPNLVMEVYKAVTTNGWDQTREEIKQVLRG</sequence>
<keyword evidence="6" id="KW-1185">Reference proteome</keyword>
<dbReference type="AlphaFoldDB" id="A0A6P8J3M1"/>
<dbReference type="Pfam" id="PF00069">
    <property type="entry name" value="Pkinase"/>
    <property type="match status" value="1"/>
</dbReference>
<dbReference type="PANTHER" id="PTHR13954">
    <property type="entry name" value="IRE1-RELATED"/>
    <property type="match status" value="1"/>
</dbReference>
<evidence type="ECO:0000313" key="7">
    <source>
        <dbReference type="RefSeq" id="XP_031574242.1"/>
    </source>
</evidence>
<dbReference type="GO" id="GO:0036498">
    <property type="term" value="P:IRE1-mediated unfolded protein response"/>
    <property type="evidence" value="ECO:0007669"/>
    <property type="project" value="TreeGrafter"/>
</dbReference>
<keyword evidence="2" id="KW-0547">Nucleotide-binding</keyword>
<dbReference type="Proteomes" id="UP000515163">
    <property type="component" value="Unplaced"/>
</dbReference>
<evidence type="ECO:0000256" key="3">
    <source>
        <dbReference type="ARBA" id="ARBA00022840"/>
    </source>
</evidence>
<dbReference type="InterPro" id="IPR010513">
    <property type="entry name" value="KEN_dom"/>
</dbReference>
<dbReference type="InterPro" id="IPR045133">
    <property type="entry name" value="IRE1/2-like"/>
</dbReference>
<dbReference type="InterPro" id="IPR008271">
    <property type="entry name" value="Ser/Thr_kinase_AS"/>
</dbReference>
<dbReference type="GO" id="GO:0004521">
    <property type="term" value="F:RNA endonuclease activity"/>
    <property type="evidence" value="ECO:0007669"/>
    <property type="project" value="InterPro"/>
</dbReference>
<dbReference type="InterPro" id="IPR000719">
    <property type="entry name" value="Prot_kinase_dom"/>
</dbReference>
<accession>A0A6P8J3M1</accession>
<keyword evidence="1" id="KW-0732">Signal</keyword>
<feature type="domain" description="KEN" evidence="5">
    <location>
        <begin position="303"/>
        <end position="440"/>
    </location>
</feature>
<evidence type="ECO:0000256" key="2">
    <source>
        <dbReference type="ARBA" id="ARBA00022741"/>
    </source>
</evidence>
<dbReference type="Gene3D" id="3.30.200.20">
    <property type="entry name" value="Phosphorylase Kinase, domain 1"/>
    <property type="match status" value="1"/>
</dbReference>
<dbReference type="GO" id="GO:0004674">
    <property type="term" value="F:protein serine/threonine kinase activity"/>
    <property type="evidence" value="ECO:0007669"/>
    <property type="project" value="InterPro"/>
</dbReference>
<dbReference type="SUPFAM" id="SSF56112">
    <property type="entry name" value="Protein kinase-like (PK-like)"/>
    <property type="match status" value="1"/>
</dbReference>
<dbReference type="PROSITE" id="PS00108">
    <property type="entry name" value="PROTEIN_KINASE_ST"/>
    <property type="match status" value="1"/>
</dbReference>
<dbReference type="GO" id="GO:1990604">
    <property type="term" value="C:IRE1-TRAF2-ASK1 complex"/>
    <property type="evidence" value="ECO:0007669"/>
    <property type="project" value="TreeGrafter"/>
</dbReference>
<proteinExistence type="predicted"/>
<feature type="domain" description="Protein kinase" evidence="4">
    <location>
        <begin position="43"/>
        <end position="300"/>
    </location>
</feature>
<keyword evidence="3" id="KW-0067">ATP-binding</keyword>
<dbReference type="InterPro" id="IPR038357">
    <property type="entry name" value="KEN_sf"/>
</dbReference>
<dbReference type="RefSeq" id="XP_031574242.1">
    <property type="nucleotide sequence ID" value="XM_031718382.1"/>
</dbReference>
<dbReference type="SMART" id="SM00220">
    <property type="entry name" value="S_TKc"/>
    <property type="match status" value="1"/>
</dbReference>
<dbReference type="PROSITE" id="PS50011">
    <property type="entry name" value="PROTEIN_KINASE_DOM"/>
    <property type="match status" value="1"/>
</dbReference>
<evidence type="ECO:0000256" key="1">
    <source>
        <dbReference type="ARBA" id="ARBA00022729"/>
    </source>
</evidence>
<dbReference type="GO" id="GO:0070059">
    <property type="term" value="P:intrinsic apoptotic signaling pathway in response to endoplasmic reticulum stress"/>
    <property type="evidence" value="ECO:0007669"/>
    <property type="project" value="TreeGrafter"/>
</dbReference>
<dbReference type="GO" id="GO:0051082">
    <property type="term" value="F:unfolded protein binding"/>
    <property type="evidence" value="ECO:0007669"/>
    <property type="project" value="TreeGrafter"/>
</dbReference>
<reference evidence="7" key="1">
    <citation type="submission" date="2025-08" db="UniProtKB">
        <authorList>
            <consortium name="RefSeq"/>
        </authorList>
    </citation>
    <scope>IDENTIFICATION</scope>
    <source>
        <tissue evidence="7">Tentacle</tissue>
    </source>
</reference>
<gene>
    <name evidence="7" type="primary">LOC116307998</name>
</gene>
<dbReference type="KEGG" id="aten:116307998"/>
<dbReference type="GO" id="GO:0005524">
    <property type="term" value="F:ATP binding"/>
    <property type="evidence" value="ECO:0007669"/>
    <property type="project" value="UniProtKB-KW"/>
</dbReference>
<protein>
    <submittedName>
        <fullName evidence="7">Serine/threonine-protein kinase/endoribonuclease IRE1-like</fullName>
    </submittedName>
</protein>
<evidence type="ECO:0000313" key="6">
    <source>
        <dbReference type="Proteomes" id="UP000515163"/>
    </source>
</evidence>
<dbReference type="PROSITE" id="PS51392">
    <property type="entry name" value="KEN"/>
    <property type="match status" value="1"/>
</dbReference>
<dbReference type="Pfam" id="PF06479">
    <property type="entry name" value="Ribonuc_2-5A"/>
    <property type="match status" value="1"/>
</dbReference>
<dbReference type="InParanoid" id="A0A6P8J3M1"/>
<name>A0A6P8J3M1_ACTTE</name>
<dbReference type="OrthoDB" id="5975584at2759"/>
<dbReference type="PANTHER" id="PTHR13954:SF6">
    <property type="entry name" value="NON-SPECIFIC SERINE_THREONINE PROTEIN KINASE"/>
    <property type="match status" value="1"/>
</dbReference>
<dbReference type="Gene3D" id="1.10.510.10">
    <property type="entry name" value="Transferase(Phosphotransferase) domain 1"/>
    <property type="match status" value="1"/>
</dbReference>
<dbReference type="InterPro" id="IPR011009">
    <property type="entry name" value="Kinase-like_dom_sf"/>
</dbReference>
<evidence type="ECO:0000259" key="4">
    <source>
        <dbReference type="PROSITE" id="PS50011"/>
    </source>
</evidence>